<evidence type="ECO:0000313" key="17">
    <source>
        <dbReference type="EMBL" id="RGT42019.1"/>
    </source>
</evidence>
<reference evidence="9" key="3">
    <citation type="journal article" date="2020" name="Cell Host Microbe">
        <title>Functional and Genomic Variation between Human-Derived Isolates of Lachnospiraceae Reveals Inter- and Intra-Species Diversity.</title>
        <authorList>
            <person name="Sorbara M.T."/>
            <person name="Littmann E.R."/>
            <person name="Fontana E."/>
            <person name="Moody T.U."/>
            <person name="Kohout C.E."/>
            <person name="Gjonbalaj M."/>
            <person name="Eaton V."/>
            <person name="Seok R."/>
            <person name="Leiner I.M."/>
            <person name="Pamer E.G."/>
        </authorList>
    </citation>
    <scope>NUCLEOTIDE SEQUENCE</scope>
    <source>
        <strain evidence="11">MSK.11.9</strain>
        <strain evidence="10">MSK.15.32</strain>
        <strain evidence="9">MSK.22.53</strain>
    </source>
</reference>
<dbReference type="RefSeq" id="WP_004841239.1">
    <property type="nucleotide sequence ID" value="NZ_AP031446.1"/>
</dbReference>
<dbReference type="AlphaFoldDB" id="A0A2N5P7K4"/>
<evidence type="ECO:0000313" key="16">
    <source>
        <dbReference type="EMBL" id="RGQ61052.1"/>
    </source>
</evidence>
<evidence type="ECO:0000313" key="29">
    <source>
        <dbReference type="Proteomes" id="UP000285610"/>
    </source>
</evidence>
<evidence type="ECO:0000313" key="21">
    <source>
        <dbReference type="EMBL" id="RHM71176.1"/>
    </source>
</evidence>
<dbReference type="Proteomes" id="UP001076974">
    <property type="component" value="Unassembled WGS sequence"/>
</dbReference>
<reference evidence="5" key="8">
    <citation type="submission" date="2022-12" db="EMBL/GenBank/DDBJ databases">
        <title>Genome of R. gnavus strain RSHDN_123.</title>
        <authorList>
            <person name="Abdugheni R."/>
        </authorList>
    </citation>
    <scope>NUCLEOTIDE SEQUENCE</scope>
    <source>
        <strain evidence="5">RSHDN_123</strain>
    </source>
</reference>
<dbReference type="EMBL" id="JAQMLA010000034">
    <property type="protein sequence ID" value="MDB8687344.1"/>
    <property type="molecule type" value="Genomic_DNA"/>
</dbReference>
<evidence type="ECO:0000313" key="6">
    <source>
        <dbReference type="EMBL" id="MDB8687344.1"/>
    </source>
</evidence>
<keyword evidence="1" id="KW-1133">Transmembrane helix</keyword>
<dbReference type="STRING" id="33038.GCA_900067245_01274"/>
<dbReference type="Gene3D" id="1.10.1760.20">
    <property type="match status" value="1"/>
</dbReference>
<gene>
    <name evidence="12" type="ORF">CDL18_15045</name>
    <name evidence="15" type="ORF">CDL20_05530</name>
    <name evidence="14" type="ORF">CDL23_14765</name>
    <name evidence="13" type="ORF">CDL26_13575</name>
    <name evidence="20" type="ORF">DW142_14815</name>
    <name evidence="19" type="ORF">DW243_15380</name>
    <name evidence="18" type="ORF">DW270_15670</name>
    <name evidence="17" type="ORF">DWX36_02050</name>
    <name evidence="16" type="ORF">DWY88_15560</name>
    <name evidence="21" type="ORF">DWZ50_16080</name>
    <name evidence="9" type="ORF">G4958_14000</name>
    <name evidence="11" type="ORF">G4981_13435</name>
    <name evidence="10" type="ORF">G4993_15635</name>
    <name evidence="2" type="ORF">LIQ10_06010</name>
    <name evidence="8" type="ORF">O4N78_15025</name>
    <name evidence="5" type="ORF">O8D18_15005</name>
    <name evidence="4" type="ORF">OZZ16_13490</name>
    <name evidence="3" type="ORF">OZZ17_16070</name>
    <name evidence="7" type="ORF">PNU63_15805</name>
    <name evidence="6" type="ORF">PNW85_11795</name>
</gene>
<dbReference type="Proteomes" id="UP001296643">
    <property type="component" value="Unassembled WGS sequence"/>
</dbReference>
<dbReference type="EMBL" id="JAAIRY010000029">
    <property type="protein sequence ID" value="NSI66260.1"/>
    <property type="molecule type" value="Genomic_DNA"/>
</dbReference>
<dbReference type="EMBL" id="JAAIRM010000030">
    <property type="protein sequence ID" value="NSI20442.1"/>
    <property type="molecule type" value="Genomic_DNA"/>
</dbReference>
<reference evidence="6" key="9">
    <citation type="submission" date="2023-01" db="EMBL/GenBank/DDBJ databases">
        <title>Human gut microbiome strain richness.</title>
        <authorList>
            <person name="Chen-Liaw A."/>
        </authorList>
    </citation>
    <scope>NUCLEOTIDE SEQUENCE</scope>
    <source>
        <strain evidence="7">1001217st1_A9_1001217B_191108</strain>
        <strain evidence="6">RTP21484st1_H11_RTP21484_190118</strain>
    </source>
</reference>
<proteinExistence type="predicted"/>
<reference evidence="3" key="6">
    <citation type="submission" date="2022-11" db="EMBL/GenBank/DDBJ databases">
        <title>Temperate bacteriophages infecting mucin-degrading bacterium Ruminococcus gnavus from the human gut.</title>
        <authorList>
            <person name="Buttimer C."/>
        </authorList>
    </citation>
    <scope>NUCLEOTIDE SEQUENCE</scope>
    <source>
        <strain evidence="3">CCUG 49994</strain>
        <strain evidence="4">CCUG 52279</strain>
    </source>
</reference>
<reference evidence="2" key="5">
    <citation type="submission" date="2021-10" db="EMBL/GenBank/DDBJ databases">
        <title>Collection of gut derived symbiotic bacterial strains cultured from healthy donors.</title>
        <authorList>
            <person name="Lin H."/>
            <person name="Littmann E."/>
            <person name="Claire K."/>
            <person name="Pamer E."/>
        </authorList>
    </citation>
    <scope>NUCLEOTIDE SEQUENCE</scope>
    <source>
        <strain evidence="2">MSK.23.4</strain>
    </source>
</reference>
<dbReference type="EMBL" id="JAPZED010000034">
    <property type="protein sequence ID" value="MCZ7695294.1"/>
    <property type="molecule type" value="Genomic_DNA"/>
</dbReference>
<dbReference type="EMBL" id="QRQE01000051">
    <property type="protein sequence ID" value="RHM71176.1"/>
    <property type="molecule type" value="Genomic_DNA"/>
</dbReference>
<dbReference type="EMBL" id="QRIA01000035">
    <property type="protein sequence ID" value="RHG14099.1"/>
    <property type="molecule type" value="Genomic_DNA"/>
</dbReference>
<evidence type="ECO:0000313" key="25">
    <source>
        <dbReference type="Proteomes" id="UP000235093"/>
    </source>
</evidence>
<evidence type="ECO:0000313" key="18">
    <source>
        <dbReference type="EMBL" id="RHG14099.1"/>
    </source>
</evidence>
<evidence type="ECO:0008006" key="32">
    <source>
        <dbReference type="Google" id="ProtNLM"/>
    </source>
</evidence>
<dbReference type="EMBL" id="JAJBNC010000007">
    <property type="protein sequence ID" value="MCB5493300.1"/>
    <property type="molecule type" value="Genomic_DNA"/>
</dbReference>
<dbReference type="EMBL" id="QRTJ01000045">
    <property type="protein sequence ID" value="RGQ61052.1"/>
    <property type="molecule type" value="Genomic_DNA"/>
</dbReference>
<dbReference type="Proteomes" id="UP000234891">
    <property type="component" value="Unassembled WGS sequence"/>
</dbReference>
<evidence type="ECO:0000313" key="13">
    <source>
        <dbReference type="EMBL" id="PLT71118.1"/>
    </source>
</evidence>
<dbReference type="EMBL" id="JAQMLR010000023">
    <property type="protein sequence ID" value="MDB8740217.1"/>
    <property type="molecule type" value="Genomic_DNA"/>
</dbReference>
<keyword evidence="1" id="KW-0812">Transmembrane</keyword>
<evidence type="ECO:0000313" key="23">
    <source>
        <dbReference type="Proteomes" id="UP000234849"/>
    </source>
</evidence>
<evidence type="ECO:0000313" key="19">
    <source>
        <dbReference type="EMBL" id="RHG80018.1"/>
    </source>
</evidence>
<keyword evidence="1" id="KW-0472">Membrane</keyword>
<evidence type="ECO:0000313" key="26">
    <source>
        <dbReference type="Proteomes" id="UP000283834"/>
    </source>
</evidence>
<reference evidence="8" key="7">
    <citation type="submission" date="2022-12" db="EMBL/GenBank/DDBJ databases">
        <title>Genome of R. gnavus strain RSHDN_120.</title>
        <authorList>
            <person name="Abdugheni R."/>
        </authorList>
    </citation>
    <scope>NUCLEOTIDE SEQUENCE</scope>
    <source>
        <strain evidence="8">RSHDN_120</strain>
    </source>
</reference>
<evidence type="ECO:0000313" key="9">
    <source>
        <dbReference type="EMBL" id="NSI20442.1"/>
    </source>
</evidence>
<dbReference type="Proteomes" id="UP001149331">
    <property type="component" value="Unassembled WGS sequence"/>
</dbReference>
<evidence type="ECO:0000313" key="27">
    <source>
        <dbReference type="Proteomes" id="UP000283981"/>
    </source>
</evidence>
<dbReference type="EMBL" id="NIHT01000033">
    <property type="protein sequence ID" value="PLT71520.1"/>
    <property type="molecule type" value="Genomic_DNA"/>
</dbReference>
<dbReference type="EMBL" id="JAPZEG010000024">
    <property type="protein sequence ID" value="MDE1204854.1"/>
    <property type="molecule type" value="Genomic_DNA"/>
</dbReference>
<dbReference type="Proteomes" id="UP000234849">
    <property type="component" value="Unassembled WGS sequence"/>
</dbReference>
<evidence type="ECO:0000313" key="12">
    <source>
        <dbReference type="EMBL" id="PLT52311.1"/>
    </source>
</evidence>
<dbReference type="Proteomes" id="UP000283981">
    <property type="component" value="Unassembled WGS sequence"/>
</dbReference>
<dbReference type="Proteomes" id="UP000285697">
    <property type="component" value="Unassembled WGS sequence"/>
</dbReference>
<dbReference type="EMBL" id="JAAIRV010000045">
    <property type="protein sequence ID" value="NSI59809.1"/>
    <property type="molecule type" value="Genomic_DNA"/>
</dbReference>
<evidence type="ECO:0000313" key="28">
    <source>
        <dbReference type="Proteomes" id="UP000283992"/>
    </source>
</evidence>
<dbReference type="Proteomes" id="UP000283834">
    <property type="component" value="Unassembled WGS sequence"/>
</dbReference>
<dbReference type="EMBL" id="NIHS01000030">
    <property type="protein sequence ID" value="PLT71118.1"/>
    <property type="molecule type" value="Genomic_DNA"/>
</dbReference>
<dbReference type="Proteomes" id="UP000234840">
    <property type="component" value="Unassembled WGS sequence"/>
</dbReference>
<sequence length="163" mass="18763">MKTREIVIYGILSAVLLAAQVSLGFLPNIEIVTLLILVYTLVFRKKVFFIIYIFVFLEGLIYGFGLWWINYLYVWSIQALITLLFRKNDSVWFWSILSGIYGITFGALCTIPYFAIGGISGAFAYWTSGLLFDIIHCISNFIVCLVLFKPIRYVLEKCIQQIK</sequence>
<dbReference type="Proteomes" id="UP000235093">
    <property type="component" value="Unassembled WGS sequence"/>
</dbReference>
<dbReference type="EMBL" id="QRIS01000033">
    <property type="protein sequence ID" value="RHG80018.1"/>
    <property type="molecule type" value="Genomic_DNA"/>
</dbReference>
<dbReference type="GeneID" id="57434804"/>
<feature type="transmembrane region" description="Helical" evidence="1">
    <location>
        <begin position="122"/>
        <end position="148"/>
    </location>
</feature>
<reference evidence="9" key="4">
    <citation type="submission" date="2020-02" db="EMBL/GenBank/DDBJ databases">
        <authorList>
            <person name="Littmann E."/>
            <person name="Sorbara M."/>
        </authorList>
    </citation>
    <scope>NUCLEOTIDE SEQUENCE</scope>
    <source>
        <strain evidence="11">MSK.11.9</strain>
        <strain evidence="10">MSK.15.32</strain>
        <strain evidence="9">MSK.22.53</strain>
    </source>
</reference>
<evidence type="ECO:0000256" key="1">
    <source>
        <dbReference type="SAM" id="Phobius"/>
    </source>
</evidence>
<evidence type="ECO:0000313" key="31">
    <source>
        <dbReference type="Proteomes" id="UP000286137"/>
    </source>
</evidence>
<dbReference type="EMBL" id="JAPRAY010000029">
    <property type="protein sequence ID" value="MCZ0669019.1"/>
    <property type="molecule type" value="Genomic_DNA"/>
</dbReference>
<evidence type="ECO:0000313" key="7">
    <source>
        <dbReference type="EMBL" id="MDB8740217.1"/>
    </source>
</evidence>
<dbReference type="Proteomes" id="UP000285610">
    <property type="component" value="Unassembled WGS sequence"/>
</dbReference>
<dbReference type="Proteomes" id="UP001297422">
    <property type="component" value="Unassembled WGS sequence"/>
</dbReference>
<dbReference type="Proteomes" id="UP001079535">
    <property type="component" value="Unassembled WGS sequence"/>
</dbReference>
<dbReference type="Proteomes" id="UP001148455">
    <property type="component" value="Unassembled WGS sequence"/>
</dbReference>
<dbReference type="EMBL" id="NIHW01000010">
    <property type="protein sequence ID" value="PLT87807.1"/>
    <property type="molecule type" value="Genomic_DNA"/>
</dbReference>
<evidence type="ECO:0000313" key="3">
    <source>
        <dbReference type="EMBL" id="MCZ0669019.1"/>
    </source>
</evidence>
<dbReference type="EMBL" id="QRLN01000031">
    <property type="protein sequence ID" value="RHJ07321.1"/>
    <property type="molecule type" value="Genomic_DNA"/>
</dbReference>
<evidence type="ECO:0000313" key="11">
    <source>
        <dbReference type="EMBL" id="NSI66260.1"/>
    </source>
</evidence>
<evidence type="ECO:0000313" key="20">
    <source>
        <dbReference type="EMBL" id="RHJ07321.1"/>
    </source>
</evidence>
<dbReference type="Proteomes" id="UP001212160">
    <property type="component" value="Unassembled WGS sequence"/>
</dbReference>
<dbReference type="Proteomes" id="UP001296581">
    <property type="component" value="Unassembled WGS sequence"/>
</dbReference>
<reference evidence="26 27" key="2">
    <citation type="submission" date="2018-08" db="EMBL/GenBank/DDBJ databases">
        <title>A genome reference for cultivated species of the human gut microbiota.</title>
        <authorList>
            <person name="Zou Y."/>
            <person name="Xue W."/>
            <person name="Luo G."/>
        </authorList>
    </citation>
    <scope>NUCLEOTIDE SEQUENCE [LARGE SCALE GENOMIC DNA]</scope>
    <source>
        <strain evidence="17 26">AF19-16AC</strain>
        <strain evidence="16 31">AF27-4BH</strain>
        <strain evidence="21 29">AF33-12</strain>
        <strain evidence="20 28">AM12-54</strain>
        <strain evidence="19 27">AM21-18</strain>
        <strain evidence="18 30">AM22-7AC</strain>
    </source>
</reference>
<evidence type="ECO:0000313" key="22">
    <source>
        <dbReference type="Proteomes" id="UP000234840"/>
    </source>
</evidence>
<evidence type="ECO:0000313" key="30">
    <source>
        <dbReference type="Proteomes" id="UP000285697"/>
    </source>
</evidence>
<evidence type="ECO:0000313" key="2">
    <source>
        <dbReference type="EMBL" id="MCB5493300.1"/>
    </source>
</evidence>
<dbReference type="Proteomes" id="UP000283992">
    <property type="component" value="Unassembled WGS sequence"/>
</dbReference>
<evidence type="ECO:0000313" key="4">
    <source>
        <dbReference type="EMBL" id="MCZ0690892.1"/>
    </source>
</evidence>
<dbReference type="Proteomes" id="UP000286137">
    <property type="component" value="Unassembled WGS sequence"/>
</dbReference>
<protein>
    <recommendedName>
        <fullName evidence="32">Energy-coupling factor transport system substrate-specific component</fullName>
    </recommendedName>
</protein>
<accession>A0A2N5P7K4</accession>
<evidence type="ECO:0000313" key="5">
    <source>
        <dbReference type="EMBL" id="MCZ7695294.1"/>
    </source>
</evidence>
<evidence type="ECO:0000313" key="15">
    <source>
        <dbReference type="EMBL" id="PLT87807.1"/>
    </source>
</evidence>
<name>A0A2N5P7K4_MEDGN</name>
<dbReference type="Proteomes" id="UP001296580">
    <property type="component" value="Unassembled WGS sequence"/>
</dbReference>
<evidence type="ECO:0000313" key="14">
    <source>
        <dbReference type="EMBL" id="PLT71520.1"/>
    </source>
</evidence>
<evidence type="ECO:0000313" key="8">
    <source>
        <dbReference type="EMBL" id="MDE1204854.1"/>
    </source>
</evidence>
<feature type="transmembrane region" description="Helical" evidence="1">
    <location>
        <begin position="6"/>
        <end position="26"/>
    </location>
</feature>
<dbReference type="EMBL" id="JAPRBD010000025">
    <property type="protein sequence ID" value="MCZ0690892.1"/>
    <property type="molecule type" value="Genomic_DNA"/>
</dbReference>
<reference evidence="22 23" key="1">
    <citation type="journal article" date="2017" name="Genome Med.">
        <title>A novel Ruminococcus gnavus clade enriched in inflammatory bowel disease patients.</title>
        <authorList>
            <person name="Hall A.B."/>
            <person name="Yassour M."/>
            <person name="Sauk J."/>
            <person name="Garner A."/>
            <person name="Jiang X."/>
            <person name="Arthur T."/>
            <person name="Lagoudas G.K."/>
            <person name="Vatanen T."/>
            <person name="Fornelos N."/>
            <person name="Wilson R."/>
            <person name="Bertha M."/>
            <person name="Cohen M."/>
            <person name="Garber J."/>
            <person name="Khalili H."/>
            <person name="Gevers D."/>
            <person name="Ananthakrishnan A.N."/>
            <person name="Kugathasan S."/>
            <person name="Lander E.S."/>
            <person name="Blainey P."/>
            <person name="Vlamakis H."/>
            <person name="Xavier R.J."/>
            <person name="Huttenhower C."/>
        </authorList>
    </citation>
    <scope>NUCLEOTIDE SEQUENCE [LARGE SCALE GENOMIC DNA]</scope>
    <source>
        <strain evidence="12 23">RJX1118</strain>
        <strain evidence="13 24">RJX1124</strain>
        <strain evidence="14 25">RJX1125</strain>
        <strain evidence="15 22">RJX1128</strain>
    </source>
</reference>
<evidence type="ECO:0000313" key="10">
    <source>
        <dbReference type="EMBL" id="NSI59809.1"/>
    </source>
</evidence>
<comment type="caution">
    <text evidence="13">The sequence shown here is derived from an EMBL/GenBank/DDBJ whole genome shotgun (WGS) entry which is preliminary data.</text>
</comment>
<organism evidence="13 24">
    <name type="scientific">Mediterraneibacter gnavus</name>
    <name type="common">Ruminococcus gnavus</name>
    <dbReference type="NCBI Taxonomy" id="33038"/>
    <lineage>
        <taxon>Bacteria</taxon>
        <taxon>Bacillati</taxon>
        <taxon>Bacillota</taxon>
        <taxon>Clostridia</taxon>
        <taxon>Lachnospirales</taxon>
        <taxon>Lachnospiraceae</taxon>
        <taxon>Mediterraneibacter</taxon>
    </lineage>
</organism>
<dbReference type="EMBL" id="NIHM01000039">
    <property type="protein sequence ID" value="PLT52311.1"/>
    <property type="molecule type" value="Genomic_DNA"/>
</dbReference>
<evidence type="ECO:0000313" key="24">
    <source>
        <dbReference type="Proteomes" id="UP000234891"/>
    </source>
</evidence>
<dbReference type="Proteomes" id="UP001211731">
    <property type="component" value="Unassembled WGS sequence"/>
</dbReference>
<dbReference type="EMBL" id="QRWQ01000001">
    <property type="protein sequence ID" value="RGT42019.1"/>
    <property type="molecule type" value="Genomic_DNA"/>
</dbReference>
<feature type="transmembrane region" description="Helical" evidence="1">
    <location>
        <begin position="92"/>
        <end position="116"/>
    </location>
</feature>